<evidence type="ECO:0000313" key="3">
    <source>
        <dbReference type="EMBL" id="EDK35972.2"/>
    </source>
</evidence>
<dbReference type="InParanoid" id="A5D9W5"/>
<dbReference type="OMA" id="DHIANNS"/>
<dbReference type="AlphaFoldDB" id="A5D9W5"/>
<dbReference type="HOGENOM" id="CLU_960128_0_0_1"/>
<proteinExistence type="predicted"/>
<feature type="signal peptide" evidence="2">
    <location>
        <begin position="1"/>
        <end position="16"/>
    </location>
</feature>
<accession>A5D9W5</accession>
<feature type="chain" id="PRO_5002679769" evidence="2">
    <location>
        <begin position="17"/>
        <end position="290"/>
    </location>
</feature>
<keyword evidence="2" id="KW-0732">Signal</keyword>
<gene>
    <name evidence="3" type="ORF">PGUG_00070</name>
</gene>
<feature type="region of interest" description="Disordered" evidence="1">
    <location>
        <begin position="103"/>
        <end position="138"/>
    </location>
</feature>
<dbReference type="KEGG" id="pgu:PGUG_00070"/>
<dbReference type="Proteomes" id="UP000001997">
    <property type="component" value="Unassembled WGS sequence"/>
</dbReference>
<organism evidence="3 4">
    <name type="scientific">Meyerozyma guilliermondii (strain ATCC 6260 / CBS 566 / DSM 6381 / JCM 1539 / NBRC 10279 / NRRL Y-324)</name>
    <name type="common">Yeast</name>
    <name type="synonym">Candida guilliermondii</name>
    <dbReference type="NCBI Taxonomy" id="294746"/>
    <lineage>
        <taxon>Eukaryota</taxon>
        <taxon>Fungi</taxon>
        <taxon>Dikarya</taxon>
        <taxon>Ascomycota</taxon>
        <taxon>Saccharomycotina</taxon>
        <taxon>Pichiomycetes</taxon>
        <taxon>Debaryomycetaceae</taxon>
        <taxon>Meyerozyma</taxon>
    </lineage>
</organism>
<reference evidence="3 4" key="1">
    <citation type="journal article" date="2009" name="Nature">
        <title>Evolution of pathogenicity and sexual reproduction in eight Candida genomes.</title>
        <authorList>
            <person name="Butler G."/>
            <person name="Rasmussen M.D."/>
            <person name="Lin M.F."/>
            <person name="Santos M.A."/>
            <person name="Sakthikumar S."/>
            <person name="Munro C.A."/>
            <person name="Rheinbay E."/>
            <person name="Grabherr M."/>
            <person name="Forche A."/>
            <person name="Reedy J.L."/>
            <person name="Agrafioti I."/>
            <person name="Arnaud M.B."/>
            <person name="Bates S."/>
            <person name="Brown A.J."/>
            <person name="Brunke S."/>
            <person name="Costanzo M.C."/>
            <person name="Fitzpatrick D.A."/>
            <person name="de Groot P.W."/>
            <person name="Harris D."/>
            <person name="Hoyer L.L."/>
            <person name="Hube B."/>
            <person name="Klis F.M."/>
            <person name="Kodira C."/>
            <person name="Lennard N."/>
            <person name="Logue M.E."/>
            <person name="Martin R."/>
            <person name="Neiman A.M."/>
            <person name="Nikolaou E."/>
            <person name="Quail M.A."/>
            <person name="Quinn J."/>
            <person name="Santos M.C."/>
            <person name="Schmitzberger F.F."/>
            <person name="Sherlock G."/>
            <person name="Shah P."/>
            <person name="Silverstein K.A."/>
            <person name="Skrzypek M.S."/>
            <person name="Soll D."/>
            <person name="Staggs R."/>
            <person name="Stansfield I."/>
            <person name="Stumpf M.P."/>
            <person name="Sudbery P.E."/>
            <person name="Srikantha T."/>
            <person name="Zeng Q."/>
            <person name="Berman J."/>
            <person name="Berriman M."/>
            <person name="Heitman J."/>
            <person name="Gow N.A."/>
            <person name="Lorenz M.C."/>
            <person name="Birren B.W."/>
            <person name="Kellis M."/>
            <person name="Cuomo C.A."/>
        </authorList>
    </citation>
    <scope>NUCLEOTIDE SEQUENCE [LARGE SCALE GENOMIC DNA]</scope>
    <source>
        <strain evidence="4">ATCC 6260 / CBS 566 / DSM 6381 / JCM 1539 / NBRC 10279 / NRRL Y-324</strain>
    </source>
</reference>
<dbReference type="EMBL" id="CH408155">
    <property type="protein sequence ID" value="EDK35972.2"/>
    <property type="molecule type" value="Genomic_DNA"/>
</dbReference>
<evidence type="ECO:0000256" key="1">
    <source>
        <dbReference type="SAM" id="MobiDB-lite"/>
    </source>
</evidence>
<sequence length="290" mass="32471">MNLKVIYFYFVVQALASVIKLDHIANNSSEEFPVQAAKVQNDEFQEYSLSLRTKLNPAVMKYVCKYNPKAILRFEDTGTIMVPDIASWSMAAKKYKYYEVDTSGPKTAENDEESRPGSGDNDEESRTKESQIDSPLFPASNCVSVADSEGNSGSVSLNYALKLSIQPHTAMGANWVVSTLAFKFGSKAPVTTTTGSWTGSHTCIGQKGTATRLMYRPPIVQLQAKGRAIYYDKRANKLDQEPNWTAMDPVKMITEEMPFFYCMNWKGTECEETQSEYVDEAGTQYVAQMY</sequence>
<evidence type="ECO:0000313" key="4">
    <source>
        <dbReference type="Proteomes" id="UP000001997"/>
    </source>
</evidence>
<dbReference type="RefSeq" id="XP_001486693.2">
    <property type="nucleotide sequence ID" value="XM_001486643.1"/>
</dbReference>
<dbReference type="VEuPathDB" id="FungiDB:PGUG_00070"/>
<name>A5D9W5_PICGU</name>
<keyword evidence="4" id="KW-1185">Reference proteome</keyword>
<evidence type="ECO:0000256" key="2">
    <source>
        <dbReference type="SAM" id="SignalP"/>
    </source>
</evidence>
<dbReference type="OrthoDB" id="4014264at2759"/>
<protein>
    <submittedName>
        <fullName evidence="3">Uncharacterized protein</fullName>
    </submittedName>
</protein>
<dbReference type="GeneID" id="5128745"/>